<dbReference type="RefSeq" id="WP_008839719.1">
    <property type="nucleotide sequence ID" value="NZ_AHAM01000275.1"/>
</dbReference>
<reference evidence="1 2" key="1">
    <citation type="journal article" date="2012" name="J. Bacteriol.">
        <title>Draft Genome Sequence of Mesorhizobium alhagi CCNWXJ12-2T, a Novel Salt-Resistant Species Isolated from the Desert of Northwestern China.</title>
        <authorList>
            <person name="Zhou M."/>
            <person name="Chen W."/>
            <person name="Chen H."/>
            <person name="Wei G."/>
        </authorList>
    </citation>
    <scope>NUCLEOTIDE SEQUENCE [LARGE SCALE GENOMIC DNA]</scope>
    <source>
        <strain evidence="1 2">CCNWXJ12-2</strain>
    </source>
</reference>
<accession>H0I112</accession>
<name>H0I112_9HYPH</name>
<evidence type="ECO:0008006" key="3">
    <source>
        <dbReference type="Google" id="ProtNLM"/>
    </source>
</evidence>
<dbReference type="Proteomes" id="UP000003250">
    <property type="component" value="Unassembled WGS sequence"/>
</dbReference>
<dbReference type="InterPro" id="IPR008792">
    <property type="entry name" value="PQQD"/>
</dbReference>
<proteinExistence type="predicted"/>
<organism evidence="1 2">
    <name type="scientific">Mesorhizobium alhagi CCNWXJ12-2</name>
    <dbReference type="NCBI Taxonomy" id="1107882"/>
    <lineage>
        <taxon>Bacteria</taxon>
        <taxon>Pseudomonadati</taxon>
        <taxon>Pseudomonadota</taxon>
        <taxon>Alphaproteobacteria</taxon>
        <taxon>Hyphomicrobiales</taxon>
        <taxon>Phyllobacteriaceae</taxon>
        <taxon>Allomesorhizobium</taxon>
    </lineage>
</organism>
<dbReference type="Pfam" id="PF05402">
    <property type="entry name" value="PqqD"/>
    <property type="match status" value="1"/>
</dbReference>
<keyword evidence="2" id="KW-1185">Reference proteome</keyword>
<dbReference type="Gene3D" id="1.10.10.1150">
    <property type="entry name" value="Coenzyme PQQ synthesis protein D (PqqD)"/>
    <property type="match status" value="1"/>
</dbReference>
<dbReference type="AlphaFoldDB" id="H0I112"/>
<protein>
    <recommendedName>
        <fullName evidence="3">PqqD family protein</fullName>
    </recommendedName>
</protein>
<dbReference type="InterPro" id="IPR041881">
    <property type="entry name" value="PqqD_sf"/>
</dbReference>
<evidence type="ECO:0000313" key="2">
    <source>
        <dbReference type="Proteomes" id="UP000003250"/>
    </source>
</evidence>
<dbReference type="PATRIC" id="fig|1107882.3.peg.5943"/>
<evidence type="ECO:0000313" key="1">
    <source>
        <dbReference type="EMBL" id="EHK53332.1"/>
    </source>
</evidence>
<dbReference type="EMBL" id="AHAM01000275">
    <property type="protein sequence ID" value="EHK53332.1"/>
    <property type="molecule type" value="Genomic_DNA"/>
</dbReference>
<gene>
    <name evidence="1" type="ORF">MAXJ12_30747</name>
</gene>
<sequence length="169" mass="18551">MFARLRALIEETPCYRLIYSDIDEAVDLLKTSFVSTASGAFPPSVAGATVVSEPADVGAAAGTVLCPRRGSPFYRRNPDVIAETLDGEYFLVLGDRDAIFYLNPIAGAIWKMLTEPLSKAQAVTLVRTAFPDLDRRRVRHDIRILFEEMSARKLILSALNETTGQPCAS</sequence>
<dbReference type="OrthoDB" id="3213869at2"/>